<dbReference type="Proteomes" id="UP000663193">
    <property type="component" value="Chromosome 1"/>
</dbReference>
<evidence type="ECO:0000256" key="1">
    <source>
        <dbReference type="ARBA" id="ARBA00004167"/>
    </source>
</evidence>
<feature type="region of interest" description="Disordered" evidence="5">
    <location>
        <begin position="192"/>
        <end position="219"/>
    </location>
</feature>
<dbReference type="InterPro" id="IPR051694">
    <property type="entry name" value="Immunoregulatory_rcpt-like"/>
</dbReference>
<feature type="region of interest" description="Disordered" evidence="5">
    <location>
        <begin position="285"/>
        <end position="338"/>
    </location>
</feature>
<evidence type="ECO:0000256" key="4">
    <source>
        <dbReference type="ARBA" id="ARBA00023136"/>
    </source>
</evidence>
<evidence type="ECO:0000256" key="5">
    <source>
        <dbReference type="SAM" id="MobiDB-lite"/>
    </source>
</evidence>
<feature type="transmembrane region" description="Helical" evidence="6">
    <location>
        <begin position="165"/>
        <end position="186"/>
    </location>
</feature>
<evidence type="ECO:0000256" key="2">
    <source>
        <dbReference type="ARBA" id="ARBA00022692"/>
    </source>
</evidence>
<dbReference type="AlphaFoldDB" id="A0A7U2HTT1"/>
<dbReference type="PANTHER" id="PTHR15549:SF26">
    <property type="entry name" value="AXIAL BUDDING PATTERN PROTEIN 2-RELATED"/>
    <property type="match status" value="1"/>
</dbReference>
<dbReference type="VEuPathDB" id="FungiDB:JI435_094700"/>
<feature type="region of interest" description="Disordered" evidence="5">
    <location>
        <begin position="233"/>
        <end position="272"/>
    </location>
</feature>
<accession>A0A7U2HTT1</accession>
<name>A0A7U2HTT1_PHANO</name>
<evidence type="ECO:0000313" key="8">
    <source>
        <dbReference type="Proteomes" id="UP000663193"/>
    </source>
</evidence>
<keyword evidence="4 6" id="KW-0472">Membrane</keyword>
<keyword evidence="3 6" id="KW-1133">Transmembrane helix</keyword>
<comment type="subcellular location">
    <subcellularLocation>
        <location evidence="1">Membrane</location>
        <topology evidence="1">Single-pass membrane protein</topology>
    </subcellularLocation>
</comment>
<gene>
    <name evidence="7" type="ORF">JI435_094700</name>
</gene>
<feature type="compositionally biased region" description="Basic and acidic residues" evidence="5">
    <location>
        <begin position="315"/>
        <end position="326"/>
    </location>
</feature>
<evidence type="ECO:0008006" key="9">
    <source>
        <dbReference type="Google" id="ProtNLM"/>
    </source>
</evidence>
<dbReference type="GO" id="GO:0071944">
    <property type="term" value="C:cell periphery"/>
    <property type="evidence" value="ECO:0007669"/>
    <property type="project" value="UniProtKB-ARBA"/>
</dbReference>
<proteinExistence type="predicted"/>
<dbReference type="PANTHER" id="PTHR15549">
    <property type="entry name" value="PAIRED IMMUNOGLOBULIN-LIKE TYPE 2 RECEPTOR"/>
    <property type="match status" value="1"/>
</dbReference>
<reference evidence="8" key="1">
    <citation type="journal article" date="2021" name="BMC Genomics">
        <title>Chromosome-level genome assembly and manually-curated proteome of model necrotroph Parastagonospora nodorum Sn15 reveals a genome-wide trove of candidate effector homologs, and redundancy of virulence-related functions within an accessory chromosome.</title>
        <authorList>
            <person name="Bertazzoni S."/>
            <person name="Jones D.A.B."/>
            <person name="Phan H.T."/>
            <person name="Tan K.-C."/>
            <person name="Hane J.K."/>
        </authorList>
    </citation>
    <scope>NUCLEOTIDE SEQUENCE [LARGE SCALE GENOMIC DNA]</scope>
    <source>
        <strain evidence="8">SN15 / ATCC MYA-4574 / FGSC 10173)</strain>
    </source>
</reference>
<dbReference type="GO" id="GO:0016020">
    <property type="term" value="C:membrane"/>
    <property type="evidence" value="ECO:0007669"/>
    <property type="project" value="UniProtKB-SubCell"/>
</dbReference>
<sequence length="338" mass="35844">MQSSWDYARCIESCLDYTLTSAGMICAVSKYDCMCLKREWITQLLNSETPLSCIVNSCATRAQSSFVNGVLRMCASQQVFITSVIDPTNPLVKYLPTGTSAILPPYYSTPLSTSSIKASTSAFAPTTLFTSTTAPTSALSFSVSTTGVAPAAGASSGLGPKATGGIAGGVVVAGLAIAALLIWSIMRKRKRRNDSKDNDYTTGYPHEEQNGKSQDPSRDQDVYSAIYQDHNAVQELPGDDPPQSPNSNRLSELDSIRPVSELDSTETGSERWSAVHGGRVVSPMLPDVAEIGDGSPSPPLKDVASSSQELLNLPDNKHASSKRTDETLPLAAPASTLV</sequence>
<keyword evidence="8" id="KW-1185">Reference proteome</keyword>
<protein>
    <recommendedName>
        <fullName evidence="9">Extracellular membrane protein CFEM domain-containing protein</fullName>
    </recommendedName>
</protein>
<dbReference type="EMBL" id="CP069023">
    <property type="protein sequence ID" value="QRC90044.1"/>
    <property type="molecule type" value="Genomic_DNA"/>
</dbReference>
<evidence type="ECO:0000256" key="3">
    <source>
        <dbReference type="ARBA" id="ARBA00022989"/>
    </source>
</evidence>
<keyword evidence="2 6" id="KW-0812">Transmembrane</keyword>
<feature type="compositionally biased region" description="Basic and acidic residues" evidence="5">
    <location>
        <begin position="194"/>
        <end position="219"/>
    </location>
</feature>
<evidence type="ECO:0000256" key="6">
    <source>
        <dbReference type="SAM" id="Phobius"/>
    </source>
</evidence>
<evidence type="ECO:0000313" key="7">
    <source>
        <dbReference type="EMBL" id="QRC90044.1"/>
    </source>
</evidence>
<organism evidence="7 8">
    <name type="scientific">Phaeosphaeria nodorum (strain SN15 / ATCC MYA-4574 / FGSC 10173)</name>
    <name type="common">Glume blotch fungus</name>
    <name type="synonym">Parastagonospora nodorum</name>
    <dbReference type="NCBI Taxonomy" id="321614"/>
    <lineage>
        <taxon>Eukaryota</taxon>
        <taxon>Fungi</taxon>
        <taxon>Dikarya</taxon>
        <taxon>Ascomycota</taxon>
        <taxon>Pezizomycotina</taxon>
        <taxon>Dothideomycetes</taxon>
        <taxon>Pleosporomycetidae</taxon>
        <taxon>Pleosporales</taxon>
        <taxon>Pleosporineae</taxon>
        <taxon>Phaeosphaeriaceae</taxon>
        <taxon>Parastagonospora</taxon>
    </lineage>
</organism>
<dbReference type="OrthoDB" id="10667431at2759"/>